<dbReference type="AlphaFoldDB" id="A0AAE0N6Q5"/>
<dbReference type="PANTHER" id="PTHR47843">
    <property type="entry name" value="BTB DOMAIN-CONTAINING PROTEIN-RELATED"/>
    <property type="match status" value="1"/>
</dbReference>
<organism evidence="2 3">
    <name type="scientific">Lasiosphaeria ovina</name>
    <dbReference type="NCBI Taxonomy" id="92902"/>
    <lineage>
        <taxon>Eukaryota</taxon>
        <taxon>Fungi</taxon>
        <taxon>Dikarya</taxon>
        <taxon>Ascomycota</taxon>
        <taxon>Pezizomycotina</taxon>
        <taxon>Sordariomycetes</taxon>
        <taxon>Sordariomycetidae</taxon>
        <taxon>Sordariales</taxon>
        <taxon>Lasiosphaeriaceae</taxon>
        <taxon>Lasiosphaeria</taxon>
    </lineage>
</organism>
<evidence type="ECO:0000259" key="1">
    <source>
        <dbReference type="PROSITE" id="PS50097"/>
    </source>
</evidence>
<dbReference type="EMBL" id="JAULSN010000004">
    <property type="protein sequence ID" value="KAK3372761.1"/>
    <property type="molecule type" value="Genomic_DNA"/>
</dbReference>
<feature type="non-terminal residue" evidence="2">
    <location>
        <position position="1"/>
    </location>
</feature>
<evidence type="ECO:0000313" key="2">
    <source>
        <dbReference type="EMBL" id="KAK3372761.1"/>
    </source>
</evidence>
<gene>
    <name evidence="2" type="ORF">B0T24DRAFT_496358</name>
</gene>
<evidence type="ECO:0000313" key="3">
    <source>
        <dbReference type="Proteomes" id="UP001287356"/>
    </source>
</evidence>
<dbReference type="InterPro" id="IPR011333">
    <property type="entry name" value="SKP1/BTB/POZ_sf"/>
</dbReference>
<dbReference type="SUPFAM" id="SSF54695">
    <property type="entry name" value="POZ domain"/>
    <property type="match status" value="1"/>
</dbReference>
<dbReference type="Gene3D" id="3.30.710.10">
    <property type="entry name" value="Potassium Channel Kv1.1, Chain A"/>
    <property type="match status" value="1"/>
</dbReference>
<dbReference type="Pfam" id="PF00651">
    <property type="entry name" value="BTB"/>
    <property type="match status" value="1"/>
</dbReference>
<reference evidence="2" key="2">
    <citation type="submission" date="2023-06" db="EMBL/GenBank/DDBJ databases">
        <authorList>
            <consortium name="Lawrence Berkeley National Laboratory"/>
            <person name="Haridas S."/>
            <person name="Hensen N."/>
            <person name="Bonometti L."/>
            <person name="Westerberg I."/>
            <person name="Brannstrom I.O."/>
            <person name="Guillou S."/>
            <person name="Cros-Aarteil S."/>
            <person name="Calhoun S."/>
            <person name="Kuo A."/>
            <person name="Mondo S."/>
            <person name="Pangilinan J."/>
            <person name="Riley R."/>
            <person name="Labutti K."/>
            <person name="Andreopoulos B."/>
            <person name="Lipzen A."/>
            <person name="Chen C."/>
            <person name="Yanf M."/>
            <person name="Daum C."/>
            <person name="Ng V."/>
            <person name="Clum A."/>
            <person name="Steindorff A."/>
            <person name="Ohm R."/>
            <person name="Martin F."/>
            <person name="Silar P."/>
            <person name="Natvig D."/>
            <person name="Lalanne C."/>
            <person name="Gautier V."/>
            <person name="Ament-Velasquez S.L."/>
            <person name="Kruys A."/>
            <person name="Hutchinson M.I."/>
            <person name="Powell A.J."/>
            <person name="Barry K."/>
            <person name="Miller A.N."/>
            <person name="Grigoriev I.V."/>
            <person name="Debuchy R."/>
            <person name="Gladieux P."/>
            <person name="Thoren M.H."/>
            <person name="Johannesson H."/>
        </authorList>
    </citation>
    <scope>NUCLEOTIDE SEQUENCE</scope>
    <source>
        <strain evidence="2">CBS 958.72</strain>
    </source>
</reference>
<feature type="non-terminal residue" evidence="2">
    <location>
        <position position="223"/>
    </location>
</feature>
<keyword evidence="3" id="KW-1185">Reference proteome</keyword>
<reference evidence="2" key="1">
    <citation type="journal article" date="2023" name="Mol. Phylogenet. Evol.">
        <title>Genome-scale phylogeny and comparative genomics of the fungal order Sordariales.</title>
        <authorList>
            <person name="Hensen N."/>
            <person name="Bonometti L."/>
            <person name="Westerberg I."/>
            <person name="Brannstrom I.O."/>
            <person name="Guillou S."/>
            <person name="Cros-Aarteil S."/>
            <person name="Calhoun S."/>
            <person name="Haridas S."/>
            <person name="Kuo A."/>
            <person name="Mondo S."/>
            <person name="Pangilinan J."/>
            <person name="Riley R."/>
            <person name="LaButti K."/>
            <person name="Andreopoulos B."/>
            <person name="Lipzen A."/>
            <person name="Chen C."/>
            <person name="Yan M."/>
            <person name="Daum C."/>
            <person name="Ng V."/>
            <person name="Clum A."/>
            <person name="Steindorff A."/>
            <person name="Ohm R.A."/>
            <person name="Martin F."/>
            <person name="Silar P."/>
            <person name="Natvig D.O."/>
            <person name="Lalanne C."/>
            <person name="Gautier V."/>
            <person name="Ament-Velasquez S.L."/>
            <person name="Kruys A."/>
            <person name="Hutchinson M.I."/>
            <person name="Powell A.J."/>
            <person name="Barry K."/>
            <person name="Miller A.N."/>
            <person name="Grigoriev I.V."/>
            <person name="Debuchy R."/>
            <person name="Gladieux P."/>
            <person name="Hiltunen Thoren M."/>
            <person name="Johannesson H."/>
        </authorList>
    </citation>
    <scope>NUCLEOTIDE SEQUENCE</scope>
    <source>
        <strain evidence="2">CBS 958.72</strain>
    </source>
</reference>
<protein>
    <recommendedName>
        <fullName evidence="1">BTB domain-containing protein</fullName>
    </recommendedName>
</protein>
<feature type="domain" description="BTB" evidence="1">
    <location>
        <begin position="7"/>
        <end position="66"/>
    </location>
</feature>
<dbReference type="PROSITE" id="PS50097">
    <property type="entry name" value="BTB"/>
    <property type="match status" value="1"/>
</dbReference>
<dbReference type="Proteomes" id="UP001287356">
    <property type="component" value="Unassembled WGS sequence"/>
</dbReference>
<proteinExistence type="predicted"/>
<comment type="caution">
    <text evidence="2">The sequence shown here is derived from an EMBL/GenBank/DDBJ whole genome shotgun (WGS) entry which is preliminary data.</text>
</comment>
<dbReference type="InterPro" id="IPR000210">
    <property type="entry name" value="BTB/POZ_dom"/>
</dbReference>
<accession>A0AAE0N6Q5</accession>
<dbReference type="CDD" id="cd18186">
    <property type="entry name" value="BTB_POZ_ZBTB_KLHL-like"/>
    <property type="match status" value="1"/>
</dbReference>
<sequence>WLKDRIVNVYVGAEEKRWAVHEKLLSSKSPYFDRVFNGCGEIKGRNELRMPTADPRLFALLVRWLYGTAFATSGGTRIFRFPLPDGKDITVRDYLGLYVLGGKINIVGVRNAAINALYLYWGAETDEVRCPSLHDVQYVFANTDATSHLRRLILAHALFYLFSRKRRSDLLPTEWEEVLKANGEIGWSMIRMLADWRWVMGINAPGMKIKPRQDFHELPVEAP</sequence>
<name>A0AAE0N6Q5_9PEZI</name>